<feature type="chain" id="PRO_5012782772" evidence="1">
    <location>
        <begin position="22"/>
        <end position="219"/>
    </location>
</feature>
<proteinExistence type="predicted"/>
<organism evidence="2 3">
    <name type="scientific">Desulfurobacterium atlanticum</name>
    <dbReference type="NCBI Taxonomy" id="240169"/>
    <lineage>
        <taxon>Bacteria</taxon>
        <taxon>Pseudomonadati</taxon>
        <taxon>Aquificota</taxon>
        <taxon>Aquificia</taxon>
        <taxon>Desulfurobacteriales</taxon>
        <taxon>Desulfurobacteriaceae</taxon>
        <taxon>Desulfurobacterium</taxon>
    </lineage>
</organism>
<feature type="signal peptide" evidence="1">
    <location>
        <begin position="1"/>
        <end position="21"/>
    </location>
</feature>
<keyword evidence="3" id="KW-1185">Reference proteome</keyword>
<dbReference type="RefSeq" id="WP_089322878.1">
    <property type="nucleotide sequence ID" value="NZ_FZOB01000004.1"/>
</dbReference>
<evidence type="ECO:0000313" key="3">
    <source>
        <dbReference type="Proteomes" id="UP000198405"/>
    </source>
</evidence>
<dbReference type="AlphaFoldDB" id="A0A238YSV4"/>
<gene>
    <name evidence="2" type="ORF">SAMN06265340_104132</name>
</gene>
<sequence length="219" mass="24583">MRKLVVLTAVSAVMFSSCVGAVQEAVALYDSASALNKGYHSYKMVKSLKNAPPIFKDYDCVKVQTLIIPAEAGKAKELRDAFIDNFKYIVREYLKAAKLDNITVCDTDNCTCKGKTLVVQFLENGYSPNLFNRITIGGMLRGKLRYIDSESGKVLREENMEVAKDYKTLLQEIAMSVSTKAAQTALKLHPEENPEKLIDRLNKVKPIKPEYEKLFENSN</sequence>
<name>A0A238YSV4_9BACT</name>
<dbReference type="PROSITE" id="PS51257">
    <property type="entry name" value="PROKAR_LIPOPROTEIN"/>
    <property type="match status" value="1"/>
</dbReference>
<dbReference type="OrthoDB" id="9823651at2"/>
<protein>
    <submittedName>
        <fullName evidence="2">Uncharacterized protein</fullName>
    </submittedName>
</protein>
<evidence type="ECO:0000256" key="1">
    <source>
        <dbReference type="SAM" id="SignalP"/>
    </source>
</evidence>
<accession>A0A238YSV4</accession>
<reference evidence="3" key="1">
    <citation type="submission" date="2017-06" db="EMBL/GenBank/DDBJ databases">
        <authorList>
            <person name="Varghese N."/>
            <person name="Submissions S."/>
        </authorList>
    </citation>
    <scope>NUCLEOTIDE SEQUENCE [LARGE SCALE GENOMIC DNA]</scope>
    <source>
        <strain evidence="3">DSM 15668</strain>
    </source>
</reference>
<keyword evidence="1" id="KW-0732">Signal</keyword>
<evidence type="ECO:0000313" key="2">
    <source>
        <dbReference type="EMBL" id="SNR73673.1"/>
    </source>
</evidence>
<dbReference type="EMBL" id="FZOB01000004">
    <property type="protein sequence ID" value="SNR73673.1"/>
    <property type="molecule type" value="Genomic_DNA"/>
</dbReference>
<dbReference type="Proteomes" id="UP000198405">
    <property type="component" value="Unassembled WGS sequence"/>
</dbReference>